<dbReference type="Gene3D" id="1.10.150.130">
    <property type="match status" value="1"/>
</dbReference>
<dbReference type="InterPro" id="IPR010998">
    <property type="entry name" value="Integrase_recombinase_N"/>
</dbReference>
<sequence>MASVKHIKDNKYRVFLCVKRQRATRVITAKSQKDAEKQAVAMEIKLGETGSLDGETKSEKSSLLVADLAERYMDYLVNKNKPIKEKTRQKYQDLLNNNILPYFKGYKVSAIDVNDAEKFLRFLGTPDARVNKSKKRPYSQGTIKEIFTLFDCMMKKAVIWDIIDSNPCDKVEKPVEEKKEVIYYNLEQMAELLRLIDKDTQAELDRAAIMAERGNYHPYTIQKIKVSALMKQLIVNLAVKTAARRGEILGLHRQDINFDKKSITYRRSVLYTKEAGTYEEKGLKTREMNEVYINDSLVELIKNYFKELDKLFEVSEGQLKPNNLLFMTLRNTKMSKVGDILFPDPISEWFKLFLADHGMPPITFHKLRSSSLTYLANNGTDLFTVSKVAGHSNTQTAEKYYVDGYDSNKAMAASTFDKLDELVKK</sequence>
<proteinExistence type="inferred from homology"/>
<protein>
    <submittedName>
        <fullName evidence="7">Site-specific recombinase XerD</fullName>
    </submittedName>
</protein>
<reference evidence="8" key="1">
    <citation type="submission" date="2017-02" db="EMBL/GenBank/DDBJ databases">
        <authorList>
            <person name="Varghese N."/>
            <person name="Submissions S."/>
        </authorList>
    </citation>
    <scope>NUCLEOTIDE SEQUENCE [LARGE SCALE GENOMIC DNA]</scope>
    <source>
        <strain evidence="8">USBA 833</strain>
    </source>
</reference>
<evidence type="ECO:0000313" key="8">
    <source>
        <dbReference type="Proteomes" id="UP000190105"/>
    </source>
</evidence>
<evidence type="ECO:0000256" key="2">
    <source>
        <dbReference type="ARBA" id="ARBA00008857"/>
    </source>
</evidence>
<evidence type="ECO:0000256" key="3">
    <source>
        <dbReference type="ARBA" id="ARBA00022908"/>
    </source>
</evidence>
<evidence type="ECO:0000313" key="7">
    <source>
        <dbReference type="EMBL" id="SKA98650.1"/>
    </source>
</evidence>
<evidence type="ECO:0000256" key="4">
    <source>
        <dbReference type="ARBA" id="ARBA00023125"/>
    </source>
</evidence>
<gene>
    <name evidence="7" type="ORF">SAMN05443428_13023</name>
</gene>
<keyword evidence="4" id="KW-0238">DNA-binding</keyword>
<accession>A0A1T4YAE1</accession>
<dbReference type="Pfam" id="PF14659">
    <property type="entry name" value="Phage_int_SAM_3"/>
    <property type="match status" value="1"/>
</dbReference>
<dbReference type="AlphaFoldDB" id="A0A1T4YAE1"/>
<dbReference type="GO" id="GO:0015074">
    <property type="term" value="P:DNA integration"/>
    <property type="evidence" value="ECO:0007669"/>
    <property type="project" value="UniProtKB-KW"/>
</dbReference>
<dbReference type="InterPro" id="IPR002104">
    <property type="entry name" value="Integrase_catalytic"/>
</dbReference>
<keyword evidence="8" id="KW-1185">Reference proteome</keyword>
<evidence type="ECO:0000256" key="1">
    <source>
        <dbReference type="ARBA" id="ARBA00003283"/>
    </source>
</evidence>
<comment type="similarity">
    <text evidence="2">Belongs to the 'phage' integrase family.</text>
</comment>
<keyword evidence="3" id="KW-0229">DNA integration</keyword>
<dbReference type="RefSeq" id="WP_078697593.1">
    <property type="nucleotide sequence ID" value="NZ_FUYH01000030.1"/>
</dbReference>
<dbReference type="InterPro" id="IPR013762">
    <property type="entry name" value="Integrase-like_cat_sf"/>
</dbReference>
<feature type="domain" description="Tyr recombinase" evidence="6">
    <location>
        <begin position="194"/>
        <end position="413"/>
    </location>
</feature>
<dbReference type="EMBL" id="FUYH01000030">
    <property type="protein sequence ID" value="SKA98650.1"/>
    <property type="molecule type" value="Genomic_DNA"/>
</dbReference>
<dbReference type="InterPro" id="IPR050090">
    <property type="entry name" value="Tyrosine_recombinase_XerCD"/>
</dbReference>
<keyword evidence="5" id="KW-0233">DNA recombination</keyword>
<dbReference type="PANTHER" id="PTHR30349">
    <property type="entry name" value="PHAGE INTEGRASE-RELATED"/>
    <property type="match status" value="1"/>
</dbReference>
<dbReference type="Proteomes" id="UP000190105">
    <property type="component" value="Unassembled WGS sequence"/>
</dbReference>
<name>A0A1T4YAE1_9CLOT</name>
<dbReference type="GO" id="GO:0006310">
    <property type="term" value="P:DNA recombination"/>
    <property type="evidence" value="ECO:0007669"/>
    <property type="project" value="UniProtKB-KW"/>
</dbReference>
<dbReference type="InterPro" id="IPR004107">
    <property type="entry name" value="Integrase_SAM-like_N"/>
</dbReference>
<evidence type="ECO:0000256" key="5">
    <source>
        <dbReference type="ARBA" id="ARBA00023172"/>
    </source>
</evidence>
<dbReference type="PROSITE" id="PS51898">
    <property type="entry name" value="TYR_RECOMBINASE"/>
    <property type="match status" value="1"/>
</dbReference>
<dbReference type="OrthoDB" id="9785687at2"/>
<dbReference type="STRING" id="1147123.SAMN05443428_13023"/>
<dbReference type="InterPro" id="IPR011010">
    <property type="entry name" value="DNA_brk_join_enz"/>
</dbReference>
<dbReference type="PANTHER" id="PTHR30349:SF64">
    <property type="entry name" value="PROPHAGE INTEGRASE INTD-RELATED"/>
    <property type="match status" value="1"/>
</dbReference>
<organism evidence="7 8">
    <name type="scientific">Caloramator quimbayensis</name>
    <dbReference type="NCBI Taxonomy" id="1147123"/>
    <lineage>
        <taxon>Bacteria</taxon>
        <taxon>Bacillati</taxon>
        <taxon>Bacillota</taxon>
        <taxon>Clostridia</taxon>
        <taxon>Eubacteriales</taxon>
        <taxon>Clostridiaceae</taxon>
        <taxon>Caloramator</taxon>
    </lineage>
</organism>
<dbReference type="GO" id="GO:0003677">
    <property type="term" value="F:DNA binding"/>
    <property type="evidence" value="ECO:0007669"/>
    <property type="project" value="UniProtKB-KW"/>
</dbReference>
<dbReference type="CDD" id="cd01189">
    <property type="entry name" value="INT_ICEBs1_C_like"/>
    <property type="match status" value="1"/>
</dbReference>
<evidence type="ECO:0000259" key="6">
    <source>
        <dbReference type="PROSITE" id="PS51898"/>
    </source>
</evidence>
<dbReference type="Pfam" id="PF00589">
    <property type="entry name" value="Phage_integrase"/>
    <property type="match status" value="1"/>
</dbReference>
<dbReference type="SUPFAM" id="SSF56349">
    <property type="entry name" value="DNA breaking-rejoining enzymes"/>
    <property type="match status" value="1"/>
</dbReference>
<dbReference type="Gene3D" id="1.10.443.10">
    <property type="entry name" value="Intergrase catalytic core"/>
    <property type="match status" value="1"/>
</dbReference>
<comment type="function">
    <text evidence="1">Site-specific tyrosine recombinase, which acts by catalyzing the cutting and rejoining of the recombining DNA molecules.</text>
</comment>